<evidence type="ECO:0000313" key="2">
    <source>
        <dbReference type="Proteomes" id="UP001605036"/>
    </source>
</evidence>
<keyword evidence="2" id="KW-1185">Reference proteome</keyword>
<dbReference type="EMBL" id="JBHFFA010000002">
    <property type="protein sequence ID" value="KAL2644378.1"/>
    <property type="molecule type" value="Genomic_DNA"/>
</dbReference>
<reference evidence="1 2" key="1">
    <citation type="submission" date="2024-09" db="EMBL/GenBank/DDBJ databases">
        <title>Chromosome-scale assembly of Riccia fluitans.</title>
        <authorList>
            <person name="Paukszto L."/>
            <person name="Sawicki J."/>
            <person name="Karawczyk K."/>
            <person name="Piernik-Szablinska J."/>
            <person name="Szczecinska M."/>
            <person name="Mazdziarz M."/>
        </authorList>
    </citation>
    <scope>NUCLEOTIDE SEQUENCE [LARGE SCALE GENOMIC DNA]</scope>
    <source>
        <strain evidence="1">Rf_01</strain>
        <tissue evidence="1">Aerial parts of the thallus</tissue>
    </source>
</reference>
<dbReference type="Proteomes" id="UP001605036">
    <property type="component" value="Unassembled WGS sequence"/>
</dbReference>
<protein>
    <recommendedName>
        <fullName evidence="3">Reverse transcriptase</fullName>
    </recommendedName>
</protein>
<sequence>MALARSPRLSSGGPLGMVFELFRDCFTPEDPTSGFNLLFELCTHIAQGRVSSSMAYLLGASCLLALEKPSSGVRPIVVGEVLYQLVARTLRFQFWEALVDHFSPLQFGVAMCGGCKTIIHDLRATLDLHQGWVVLQVDIRNAFNTVSQEALFCELRAAMGSLDQLFPFVHSFYARRSLYFSHCSCEDEVTLFFIRARVFTPFCGATRT</sequence>
<proteinExistence type="predicted"/>
<comment type="caution">
    <text evidence="1">The sequence shown here is derived from an EMBL/GenBank/DDBJ whole genome shotgun (WGS) entry which is preliminary data.</text>
</comment>
<evidence type="ECO:0008006" key="3">
    <source>
        <dbReference type="Google" id="ProtNLM"/>
    </source>
</evidence>
<organism evidence="1 2">
    <name type="scientific">Riccia fluitans</name>
    <dbReference type="NCBI Taxonomy" id="41844"/>
    <lineage>
        <taxon>Eukaryota</taxon>
        <taxon>Viridiplantae</taxon>
        <taxon>Streptophyta</taxon>
        <taxon>Embryophyta</taxon>
        <taxon>Marchantiophyta</taxon>
        <taxon>Marchantiopsida</taxon>
        <taxon>Marchantiidae</taxon>
        <taxon>Marchantiales</taxon>
        <taxon>Ricciaceae</taxon>
        <taxon>Riccia</taxon>
    </lineage>
</organism>
<accession>A0ABD1Z9I3</accession>
<name>A0ABD1Z9I3_9MARC</name>
<gene>
    <name evidence="1" type="ORF">R1flu_011965</name>
</gene>
<dbReference type="AlphaFoldDB" id="A0ABD1Z9I3"/>
<evidence type="ECO:0000313" key="1">
    <source>
        <dbReference type="EMBL" id="KAL2644378.1"/>
    </source>
</evidence>